<gene>
    <name evidence="2" type="ORF">NIE79_002241</name>
</gene>
<evidence type="ECO:0000256" key="1">
    <source>
        <dbReference type="SAM" id="Phobius"/>
    </source>
</evidence>
<comment type="caution">
    <text evidence="2">The sequence shown here is derived from an EMBL/GenBank/DDBJ whole genome shotgun (WGS) entry which is preliminary data.</text>
</comment>
<sequence>MPSDLWVSMVSLGGVVLGGALSFGVQQESQRSAERAEERRRGLALAERLAPPERFIEVTAERLPDGESVRDHLEANRPAFLDVARVAVG</sequence>
<dbReference type="RefSeq" id="WP_238679252.1">
    <property type="nucleotide sequence ID" value="NZ_JAKKFD010000022.1"/>
</dbReference>
<keyword evidence="1" id="KW-1133">Transmembrane helix</keyword>
<evidence type="ECO:0000313" key="3">
    <source>
        <dbReference type="Proteomes" id="UP001201629"/>
    </source>
</evidence>
<keyword evidence="1" id="KW-0472">Membrane</keyword>
<evidence type="ECO:0000313" key="2">
    <source>
        <dbReference type="EMBL" id="MCG5444097.1"/>
    </source>
</evidence>
<reference evidence="2 3" key="1">
    <citation type="submission" date="2022-01" db="EMBL/GenBank/DDBJ databases">
        <authorList>
            <person name="Riesco R."/>
            <person name="Trujillo M.E."/>
        </authorList>
    </citation>
    <scope>NUCLEOTIDE SEQUENCE [LARGE SCALE GENOMIC DNA]</scope>
    <source>
        <strain evidence="2 3">NIE79</strain>
    </source>
</reference>
<organism evidence="2 3">
    <name type="scientific">Micromonospora trifolii</name>
    <dbReference type="NCBI Taxonomy" id="2911208"/>
    <lineage>
        <taxon>Bacteria</taxon>
        <taxon>Bacillati</taxon>
        <taxon>Actinomycetota</taxon>
        <taxon>Actinomycetes</taxon>
        <taxon>Micromonosporales</taxon>
        <taxon>Micromonosporaceae</taxon>
        <taxon>Micromonospora</taxon>
    </lineage>
</organism>
<dbReference type="EMBL" id="JAKKFD010000022">
    <property type="protein sequence ID" value="MCG5444097.1"/>
    <property type="molecule type" value="Genomic_DNA"/>
</dbReference>
<protein>
    <submittedName>
        <fullName evidence="2">Uncharacterized protein</fullName>
    </submittedName>
</protein>
<accession>A0ABS9N2A5</accession>
<dbReference type="Proteomes" id="UP001201629">
    <property type="component" value="Unassembled WGS sequence"/>
</dbReference>
<proteinExistence type="predicted"/>
<keyword evidence="3" id="KW-1185">Reference proteome</keyword>
<name>A0ABS9N2A5_9ACTN</name>
<keyword evidence="1" id="KW-0812">Transmembrane</keyword>
<feature type="transmembrane region" description="Helical" evidence="1">
    <location>
        <begin position="6"/>
        <end position="25"/>
    </location>
</feature>